<dbReference type="AlphaFoldDB" id="A0A6A3A656"/>
<keyword evidence="6 9" id="KW-1133">Transmembrane helix</keyword>
<comment type="caution">
    <text evidence="11">The sequence shown here is derived from an EMBL/GenBank/DDBJ whole genome shotgun (WGS) entry which is preliminary data.</text>
</comment>
<organism evidence="11 12">
    <name type="scientific">Hibiscus syriacus</name>
    <name type="common">Rose of Sharon</name>
    <dbReference type="NCBI Taxonomy" id="106335"/>
    <lineage>
        <taxon>Eukaryota</taxon>
        <taxon>Viridiplantae</taxon>
        <taxon>Streptophyta</taxon>
        <taxon>Embryophyta</taxon>
        <taxon>Tracheophyta</taxon>
        <taxon>Spermatophyta</taxon>
        <taxon>Magnoliopsida</taxon>
        <taxon>eudicotyledons</taxon>
        <taxon>Gunneridae</taxon>
        <taxon>Pentapetalae</taxon>
        <taxon>rosids</taxon>
        <taxon>malvids</taxon>
        <taxon>Malvales</taxon>
        <taxon>Malvaceae</taxon>
        <taxon>Malvoideae</taxon>
        <taxon>Hibiscus</taxon>
    </lineage>
</organism>
<dbReference type="Pfam" id="PF01490">
    <property type="entry name" value="Aa_trans"/>
    <property type="match status" value="1"/>
</dbReference>
<feature type="transmembrane region" description="Helical" evidence="9">
    <location>
        <begin position="143"/>
        <end position="167"/>
    </location>
</feature>
<keyword evidence="12" id="KW-1185">Reference proteome</keyword>
<evidence type="ECO:0000313" key="11">
    <source>
        <dbReference type="EMBL" id="KAE8699678.1"/>
    </source>
</evidence>
<gene>
    <name evidence="11" type="ORF">F3Y22_tig00110570pilonHSYRG00021</name>
</gene>
<comment type="similarity">
    <text evidence="2">Belongs to the plant DMP1 protein family.</text>
</comment>
<feature type="compositionally biased region" description="Low complexity" evidence="8">
    <location>
        <begin position="356"/>
        <end position="368"/>
    </location>
</feature>
<evidence type="ECO:0000256" key="7">
    <source>
        <dbReference type="ARBA" id="ARBA00023136"/>
    </source>
</evidence>
<evidence type="ECO:0000256" key="3">
    <source>
        <dbReference type="ARBA" id="ARBA00022448"/>
    </source>
</evidence>
<dbReference type="Pfam" id="PF05078">
    <property type="entry name" value="DUF679"/>
    <property type="match status" value="1"/>
</dbReference>
<keyword evidence="7 9" id="KW-0472">Membrane</keyword>
<keyword evidence="3" id="KW-0813">Transport</keyword>
<dbReference type="EMBL" id="VEPZ02001034">
    <property type="protein sequence ID" value="KAE8699678.1"/>
    <property type="molecule type" value="Genomic_DNA"/>
</dbReference>
<feature type="transmembrane region" description="Helical" evidence="9">
    <location>
        <begin position="118"/>
        <end position="137"/>
    </location>
</feature>
<dbReference type="GO" id="GO:0016020">
    <property type="term" value="C:membrane"/>
    <property type="evidence" value="ECO:0007669"/>
    <property type="project" value="UniProtKB-SubCell"/>
</dbReference>
<evidence type="ECO:0000256" key="1">
    <source>
        <dbReference type="ARBA" id="ARBA00004141"/>
    </source>
</evidence>
<comment type="subcellular location">
    <subcellularLocation>
        <location evidence="1">Membrane</location>
        <topology evidence="1">Multi-pass membrane protein</topology>
    </subcellularLocation>
</comment>
<feature type="transmembrane region" description="Helical" evidence="9">
    <location>
        <begin position="179"/>
        <end position="198"/>
    </location>
</feature>
<dbReference type="InterPro" id="IPR007770">
    <property type="entry name" value="DMP"/>
</dbReference>
<protein>
    <submittedName>
        <fullName evidence="11">Amino acid transporter isoform 2</fullName>
    </submittedName>
</protein>
<evidence type="ECO:0000256" key="2">
    <source>
        <dbReference type="ARBA" id="ARBA00008707"/>
    </source>
</evidence>
<keyword evidence="4 9" id="KW-0812">Transmembrane</keyword>
<evidence type="ECO:0000256" key="8">
    <source>
        <dbReference type="SAM" id="MobiDB-lite"/>
    </source>
</evidence>
<evidence type="ECO:0000313" key="12">
    <source>
        <dbReference type="Proteomes" id="UP000436088"/>
    </source>
</evidence>
<proteinExistence type="inferred from homology"/>
<evidence type="ECO:0000256" key="9">
    <source>
        <dbReference type="SAM" id="Phobius"/>
    </source>
</evidence>
<reference evidence="11" key="1">
    <citation type="submission" date="2019-09" db="EMBL/GenBank/DDBJ databases">
        <title>Draft genome information of white flower Hibiscus syriacus.</title>
        <authorList>
            <person name="Kim Y.-M."/>
        </authorList>
    </citation>
    <scope>NUCLEOTIDE SEQUENCE [LARGE SCALE GENOMIC DNA]</scope>
    <source>
        <strain evidence="11">YM2019G1</strain>
    </source>
</reference>
<feature type="region of interest" description="Disordered" evidence="8">
    <location>
        <begin position="349"/>
        <end position="369"/>
    </location>
</feature>
<name>A0A6A3A656_HIBSY</name>
<feature type="transmembrane region" description="Helical" evidence="9">
    <location>
        <begin position="21"/>
        <end position="46"/>
    </location>
</feature>
<feature type="domain" description="Amino acid transporter transmembrane" evidence="10">
    <location>
        <begin position="17"/>
        <end position="257"/>
    </location>
</feature>
<evidence type="ECO:0000259" key="10">
    <source>
        <dbReference type="Pfam" id="PF01490"/>
    </source>
</evidence>
<dbReference type="PANTHER" id="PTHR48017">
    <property type="entry name" value="OS05G0424000 PROTEIN-RELATED"/>
    <property type="match status" value="1"/>
</dbReference>
<evidence type="ECO:0000256" key="4">
    <source>
        <dbReference type="ARBA" id="ARBA00022692"/>
    </source>
</evidence>
<evidence type="ECO:0000256" key="5">
    <source>
        <dbReference type="ARBA" id="ARBA00022970"/>
    </source>
</evidence>
<feature type="transmembrane region" description="Helical" evidence="9">
    <location>
        <begin position="422"/>
        <end position="439"/>
    </location>
</feature>
<dbReference type="GO" id="GO:0006865">
    <property type="term" value="P:amino acid transport"/>
    <property type="evidence" value="ECO:0007669"/>
    <property type="project" value="UniProtKB-KW"/>
</dbReference>
<sequence length="476" mass="52976">MNMKILGEYEDGKMRVGILSIPYALASGGWLSLILLFAIATCAFYSSLLIQRCMDTDPSITTYPDIGERAFGNKGRLTASIVMNIELYLVAAGFRILEGYNLHNLLSVGEFQLGRLTVGGKPGFIIIVALIILPTVWLDNLSLPSYVSASGVLASAIILFSIIWTGAFDGIWFKQKGKFINWDGIPTAVGLYAFYYCTHPVFPTLYTSMKKRNQFSNVLVVCFVLCTICYLSMAIFGYLMFGSDVQSQITLNLLTNSAQGLQYIPPCWSIFKYHGFSHSTIRLLLEDIGNLPEIQRRTGCCKPDHFDECCSGCIWVEGLSVNFQFIVVTIDTNSLTETDHGIDIRVYTATPPHENPTPTSSLPRLPSEPGRRRRVVAKGVQKNISKTSMLVNFLPTGTLLTIELVLPSVYRHGVCTHVTTMMIYSLLGLWAVSCFFFHFTDSFRGPDRTVYYGFVTPNGLVLFKPGLEVQVQGRTH</sequence>
<feature type="transmembrane region" description="Helical" evidence="9">
    <location>
        <begin position="390"/>
        <end position="410"/>
    </location>
</feature>
<feature type="transmembrane region" description="Helical" evidence="9">
    <location>
        <begin position="218"/>
        <end position="241"/>
    </location>
</feature>
<evidence type="ECO:0000256" key="6">
    <source>
        <dbReference type="ARBA" id="ARBA00022989"/>
    </source>
</evidence>
<dbReference type="InterPro" id="IPR013057">
    <property type="entry name" value="AA_transpt_TM"/>
</dbReference>
<keyword evidence="5" id="KW-0029">Amino-acid transport</keyword>
<dbReference type="Proteomes" id="UP000436088">
    <property type="component" value="Unassembled WGS sequence"/>
</dbReference>
<dbReference type="GO" id="GO:0005737">
    <property type="term" value="C:cytoplasm"/>
    <property type="evidence" value="ECO:0007669"/>
    <property type="project" value="UniProtKB-ARBA"/>
</dbReference>
<accession>A0A6A3A656</accession>